<dbReference type="InterPro" id="IPR018914">
    <property type="entry name" value="DUF2480"/>
</dbReference>
<organism evidence="1 2">
    <name type="scientific">Arachidicoccus soli</name>
    <dbReference type="NCBI Taxonomy" id="2341117"/>
    <lineage>
        <taxon>Bacteria</taxon>
        <taxon>Pseudomonadati</taxon>
        <taxon>Bacteroidota</taxon>
        <taxon>Chitinophagia</taxon>
        <taxon>Chitinophagales</taxon>
        <taxon>Chitinophagaceae</taxon>
        <taxon>Arachidicoccus</taxon>
    </lineage>
</organism>
<evidence type="ECO:0000313" key="1">
    <source>
        <dbReference type="EMBL" id="AYD49484.1"/>
    </source>
</evidence>
<dbReference type="RefSeq" id="WP_119991283.1">
    <property type="nucleotide sequence ID" value="NZ_CP032489.1"/>
</dbReference>
<dbReference type="EMBL" id="CP032489">
    <property type="protein sequence ID" value="AYD49484.1"/>
    <property type="molecule type" value="Genomic_DNA"/>
</dbReference>
<dbReference type="AlphaFoldDB" id="A0A386HV81"/>
<accession>A0A386HV81</accession>
<sequence>MAEEIINKIATSGIVSIDLEDYYPKETLVEFDLKPFLFMEMILKEKDFRQQLKEQDWQQYTGKAVAVYCSTDAIIPRWAYMLVVTYLQPIALEIIAGTKDDLLNNLFLKNIETIDFAVFREKRIVIKGCGDLEVSAFAYLEITKRLLPYAQSIMYGEPCSTVPVFKRRR</sequence>
<name>A0A386HV81_9BACT</name>
<gene>
    <name evidence="1" type="ORF">D6B99_16590</name>
</gene>
<dbReference type="Proteomes" id="UP000266118">
    <property type="component" value="Chromosome"/>
</dbReference>
<dbReference type="OrthoDB" id="9803040at2"/>
<protein>
    <submittedName>
        <fullName evidence="1">DUF2480 family protein</fullName>
    </submittedName>
</protein>
<keyword evidence="2" id="KW-1185">Reference proteome</keyword>
<dbReference type="KEGG" id="ark:D6B99_16590"/>
<evidence type="ECO:0000313" key="2">
    <source>
        <dbReference type="Proteomes" id="UP000266118"/>
    </source>
</evidence>
<reference evidence="1 2" key="1">
    <citation type="submission" date="2018-09" db="EMBL/GenBank/DDBJ databases">
        <title>Arachidicoccus sp. nov., a bacterium isolated from soil.</title>
        <authorList>
            <person name="Weon H.-Y."/>
            <person name="Kwon S.-W."/>
            <person name="Lee S.A."/>
        </authorList>
    </citation>
    <scope>NUCLEOTIDE SEQUENCE [LARGE SCALE GENOMIC DNA]</scope>
    <source>
        <strain evidence="1 2">KIS59-12</strain>
    </source>
</reference>
<proteinExistence type="predicted"/>
<dbReference type="Pfam" id="PF10652">
    <property type="entry name" value="DUF2480"/>
    <property type="match status" value="1"/>
</dbReference>